<evidence type="ECO:0000313" key="3">
    <source>
        <dbReference type="EMBL" id="VDC65592.1"/>
    </source>
</evidence>
<dbReference type="Proteomes" id="UP000694005">
    <property type="component" value="Chromosome A06"/>
</dbReference>
<evidence type="ECO:0000259" key="1">
    <source>
        <dbReference type="Pfam" id="PF13456"/>
    </source>
</evidence>
<dbReference type="EMBL" id="LR031569">
    <property type="protein sequence ID" value="VDC65592.1"/>
    <property type="molecule type" value="Genomic_DNA"/>
</dbReference>
<evidence type="ECO:0000313" key="2">
    <source>
        <dbReference type="EMBL" id="CAG7868748.1"/>
    </source>
</evidence>
<dbReference type="Gramene" id="A06p09880.2_BraZ1">
    <property type="protein sequence ID" value="A06p09880.2_BraZ1.CDS.1"/>
    <property type="gene ID" value="A06g09880.2_BraZ1"/>
</dbReference>
<dbReference type="GO" id="GO:0003676">
    <property type="term" value="F:nucleic acid binding"/>
    <property type="evidence" value="ECO:0007669"/>
    <property type="project" value="InterPro"/>
</dbReference>
<dbReference type="InterPro" id="IPR002156">
    <property type="entry name" value="RNaseH_domain"/>
</dbReference>
<sequence length="84" mass="9965">MDWTKSNQIRGRAWVVRDHKGKVVFHSRRAFAQLGNLHEAKLEVLLWAIENIYEYHFNSVIFGMDDGDLTHMILIPKAWPNFKR</sequence>
<feature type="domain" description="RNase H type-1" evidence="1">
    <location>
        <begin position="4"/>
        <end position="72"/>
    </location>
</feature>
<proteinExistence type="predicted"/>
<accession>A0A3P5YD52</accession>
<protein>
    <recommendedName>
        <fullName evidence="1">RNase H type-1 domain-containing protein</fullName>
    </recommendedName>
</protein>
<dbReference type="GO" id="GO:0004523">
    <property type="term" value="F:RNA-DNA hybrid ribonuclease activity"/>
    <property type="evidence" value="ECO:0007669"/>
    <property type="project" value="InterPro"/>
</dbReference>
<name>A0A3P5YD52_BRACM</name>
<dbReference type="Pfam" id="PF13456">
    <property type="entry name" value="RVT_3"/>
    <property type="match status" value="1"/>
</dbReference>
<dbReference type="EMBL" id="LS974622">
    <property type="protein sequence ID" value="CAG7868748.1"/>
    <property type="molecule type" value="Genomic_DNA"/>
</dbReference>
<organism evidence="3">
    <name type="scientific">Brassica campestris</name>
    <name type="common">Field mustard</name>
    <dbReference type="NCBI Taxonomy" id="3711"/>
    <lineage>
        <taxon>Eukaryota</taxon>
        <taxon>Viridiplantae</taxon>
        <taxon>Streptophyta</taxon>
        <taxon>Embryophyta</taxon>
        <taxon>Tracheophyta</taxon>
        <taxon>Spermatophyta</taxon>
        <taxon>Magnoliopsida</taxon>
        <taxon>eudicotyledons</taxon>
        <taxon>Gunneridae</taxon>
        <taxon>Pentapetalae</taxon>
        <taxon>rosids</taxon>
        <taxon>malvids</taxon>
        <taxon>Brassicales</taxon>
        <taxon>Brassicaceae</taxon>
        <taxon>Brassiceae</taxon>
        <taxon>Brassica</taxon>
    </lineage>
</organism>
<dbReference type="AlphaFoldDB" id="A0A3P5YD52"/>
<reference evidence="3" key="1">
    <citation type="submission" date="2018-11" db="EMBL/GenBank/DDBJ databases">
        <authorList>
            <consortium name="Genoscope - CEA"/>
            <person name="William W."/>
        </authorList>
    </citation>
    <scope>NUCLEOTIDE SEQUENCE</scope>
</reference>
<gene>
    <name evidence="3" type="ORF">BRAA06T24132Z</name>
    <name evidence="2" type="ORF">BRAPAZ1V2_A06P09880.2</name>
</gene>